<feature type="transmembrane region" description="Helical" evidence="1">
    <location>
        <begin position="142"/>
        <end position="164"/>
    </location>
</feature>
<dbReference type="RefSeq" id="WP_092308750.1">
    <property type="nucleotide sequence ID" value="NZ_FOZV01000003.1"/>
</dbReference>
<keyword evidence="3" id="KW-1185">Reference proteome</keyword>
<dbReference type="AlphaFoldDB" id="A0A1I6QBI8"/>
<organism evidence="2 3">
    <name type="scientific">Brevundimonas viscosa</name>
    <dbReference type="NCBI Taxonomy" id="871741"/>
    <lineage>
        <taxon>Bacteria</taxon>
        <taxon>Pseudomonadati</taxon>
        <taxon>Pseudomonadota</taxon>
        <taxon>Alphaproteobacteria</taxon>
        <taxon>Caulobacterales</taxon>
        <taxon>Caulobacteraceae</taxon>
        <taxon>Brevundimonas</taxon>
    </lineage>
</organism>
<gene>
    <name evidence="2" type="ORF">SAMN05192570_1633</name>
</gene>
<dbReference type="CDD" id="cd21809">
    <property type="entry name" value="ABC-2_lan_permease-like"/>
    <property type="match status" value="1"/>
</dbReference>
<feature type="transmembrane region" description="Helical" evidence="1">
    <location>
        <begin position="171"/>
        <end position="191"/>
    </location>
</feature>
<evidence type="ECO:0000256" key="1">
    <source>
        <dbReference type="SAM" id="Phobius"/>
    </source>
</evidence>
<feature type="transmembrane region" description="Helical" evidence="1">
    <location>
        <begin position="96"/>
        <end position="122"/>
    </location>
</feature>
<dbReference type="Pfam" id="PF12730">
    <property type="entry name" value="ABC2_membrane_4"/>
    <property type="match status" value="1"/>
</dbReference>
<keyword evidence="1" id="KW-1133">Transmembrane helix</keyword>
<sequence length="241" mass="25728">MLAVLSVEIRKLNRSLAALLAVAAPTLIAVFVFFNMLRGKQPAPWDMWMTSAMGIWAFFMLPMSVTALTALVAHMEHGPRSWDHLRALPVARWKIYAGKAACVLALVAAMSAAVLGLTWAAVELAAAIKPQLRPTGPFELAGYARTLAMMFAAALLLIAVQLWTALRFASFVPGLAVGIGGTFFAVVATSAKQGVVLPWQMPVNMLATEAWRVNTALGLGAGLGAVALVLLVLHLSRREVL</sequence>
<feature type="transmembrane region" description="Helical" evidence="1">
    <location>
        <begin position="211"/>
        <end position="233"/>
    </location>
</feature>
<dbReference type="OrthoDB" id="5951044at2"/>
<feature type="transmembrane region" description="Helical" evidence="1">
    <location>
        <begin position="12"/>
        <end position="34"/>
    </location>
</feature>
<dbReference type="EMBL" id="FOZV01000003">
    <property type="protein sequence ID" value="SFS49715.1"/>
    <property type="molecule type" value="Genomic_DNA"/>
</dbReference>
<keyword evidence="1" id="KW-0472">Membrane</keyword>
<keyword evidence="1" id="KW-0812">Transmembrane</keyword>
<evidence type="ECO:0000313" key="3">
    <source>
        <dbReference type="Proteomes" id="UP000198788"/>
    </source>
</evidence>
<reference evidence="3" key="1">
    <citation type="submission" date="2016-10" db="EMBL/GenBank/DDBJ databases">
        <authorList>
            <person name="Varghese N."/>
            <person name="Submissions S."/>
        </authorList>
    </citation>
    <scope>NUCLEOTIDE SEQUENCE [LARGE SCALE GENOMIC DNA]</scope>
    <source>
        <strain evidence="3">CGMCC 1.10683</strain>
    </source>
</reference>
<proteinExistence type="predicted"/>
<accession>A0A1I6QBI8</accession>
<dbReference type="STRING" id="871741.SAMN05192570_1633"/>
<protein>
    <submittedName>
        <fullName evidence="2">ABC-2 type transport system permease protein</fullName>
    </submittedName>
</protein>
<dbReference type="Proteomes" id="UP000198788">
    <property type="component" value="Unassembled WGS sequence"/>
</dbReference>
<feature type="transmembrane region" description="Helical" evidence="1">
    <location>
        <begin position="54"/>
        <end position="75"/>
    </location>
</feature>
<evidence type="ECO:0000313" key="2">
    <source>
        <dbReference type="EMBL" id="SFS49715.1"/>
    </source>
</evidence>
<name>A0A1I6QBI8_9CAUL</name>